<gene>
    <name evidence="4" type="ORF">SAMN04488055_5238</name>
</gene>
<dbReference type="EMBL" id="FSRA01000002">
    <property type="protein sequence ID" value="SIO52475.1"/>
    <property type="molecule type" value="Genomic_DNA"/>
</dbReference>
<dbReference type="Gene3D" id="3.10.180.10">
    <property type="entry name" value="2,3-Dihydroxybiphenyl 1,2-Dioxygenase, domain 1"/>
    <property type="match status" value="1"/>
</dbReference>
<keyword evidence="1" id="KW-0479">Metal-binding</keyword>
<dbReference type="InterPro" id="IPR050383">
    <property type="entry name" value="GlyoxalaseI/FosfomycinResist"/>
</dbReference>
<dbReference type="Pfam" id="PF00903">
    <property type="entry name" value="Glyoxalase"/>
    <property type="match status" value="1"/>
</dbReference>
<keyword evidence="2" id="KW-0732">Signal</keyword>
<dbReference type="AlphaFoldDB" id="A0A1N6K7E3"/>
<evidence type="ECO:0000313" key="5">
    <source>
        <dbReference type="Proteomes" id="UP000185003"/>
    </source>
</evidence>
<sequence length="149" mass="16704">MKKILLLGLFSCAALTVAAQSRTRPVLNHIALYVQDLQKATVFYRDLLGLDTIPEPFHDGKHTWFAVGPASHLHLIAGAKAKQQGDRNTHICFSVPSVEAFIERLEKAGMEYINWAGEKKKLTVRVDGVKQIYLQDPDGYWVEVNDATK</sequence>
<dbReference type="PROSITE" id="PS00934">
    <property type="entry name" value="GLYOXALASE_I_1"/>
    <property type="match status" value="1"/>
</dbReference>
<dbReference type="GO" id="GO:0046872">
    <property type="term" value="F:metal ion binding"/>
    <property type="evidence" value="ECO:0007669"/>
    <property type="project" value="UniProtKB-KW"/>
</dbReference>
<dbReference type="Proteomes" id="UP000185003">
    <property type="component" value="Unassembled WGS sequence"/>
</dbReference>
<dbReference type="InterPro" id="IPR029068">
    <property type="entry name" value="Glyas_Bleomycin-R_OHBP_Dase"/>
</dbReference>
<dbReference type="STRING" id="536979.SAMN04488055_5238"/>
<reference evidence="4 5" key="1">
    <citation type="submission" date="2016-11" db="EMBL/GenBank/DDBJ databases">
        <authorList>
            <person name="Jaros S."/>
            <person name="Januszkiewicz K."/>
            <person name="Wedrychowicz H."/>
        </authorList>
    </citation>
    <scope>NUCLEOTIDE SEQUENCE [LARGE SCALE GENOMIC DNA]</scope>
    <source>
        <strain evidence="4 5">DSM 24787</strain>
    </source>
</reference>
<dbReference type="PROSITE" id="PS51819">
    <property type="entry name" value="VOC"/>
    <property type="match status" value="1"/>
</dbReference>
<feature type="domain" description="VOC" evidence="3">
    <location>
        <begin position="26"/>
        <end position="147"/>
    </location>
</feature>
<feature type="chain" id="PRO_5012275057" evidence="2">
    <location>
        <begin position="19"/>
        <end position="149"/>
    </location>
</feature>
<dbReference type="RefSeq" id="WP_074242489.1">
    <property type="nucleotide sequence ID" value="NZ_CP154260.1"/>
</dbReference>
<evidence type="ECO:0000256" key="2">
    <source>
        <dbReference type="SAM" id="SignalP"/>
    </source>
</evidence>
<dbReference type="InterPro" id="IPR037523">
    <property type="entry name" value="VOC_core"/>
</dbReference>
<keyword evidence="4" id="KW-0456">Lyase</keyword>
<dbReference type="PANTHER" id="PTHR21366:SF22">
    <property type="entry name" value="VOC DOMAIN-CONTAINING PROTEIN"/>
    <property type="match status" value="1"/>
</dbReference>
<organism evidence="4 5">
    <name type="scientific">Chitinophaga niabensis</name>
    <dbReference type="NCBI Taxonomy" id="536979"/>
    <lineage>
        <taxon>Bacteria</taxon>
        <taxon>Pseudomonadati</taxon>
        <taxon>Bacteroidota</taxon>
        <taxon>Chitinophagia</taxon>
        <taxon>Chitinophagales</taxon>
        <taxon>Chitinophagaceae</taxon>
        <taxon>Chitinophaga</taxon>
    </lineage>
</organism>
<dbReference type="InterPro" id="IPR004360">
    <property type="entry name" value="Glyas_Fos-R_dOase_dom"/>
</dbReference>
<protein>
    <submittedName>
        <fullName evidence="4">Lactoylglutathione lyase</fullName>
    </submittedName>
</protein>
<keyword evidence="5" id="KW-1185">Reference proteome</keyword>
<dbReference type="SUPFAM" id="SSF54593">
    <property type="entry name" value="Glyoxalase/Bleomycin resistance protein/Dihydroxybiphenyl dioxygenase"/>
    <property type="match status" value="1"/>
</dbReference>
<evidence type="ECO:0000259" key="3">
    <source>
        <dbReference type="PROSITE" id="PS51819"/>
    </source>
</evidence>
<dbReference type="GO" id="GO:0004462">
    <property type="term" value="F:lactoylglutathione lyase activity"/>
    <property type="evidence" value="ECO:0007669"/>
    <property type="project" value="InterPro"/>
</dbReference>
<evidence type="ECO:0000256" key="1">
    <source>
        <dbReference type="ARBA" id="ARBA00022723"/>
    </source>
</evidence>
<dbReference type="InterPro" id="IPR018146">
    <property type="entry name" value="Glyoxalase_1_CS"/>
</dbReference>
<dbReference type="PANTHER" id="PTHR21366">
    <property type="entry name" value="GLYOXALASE FAMILY PROTEIN"/>
    <property type="match status" value="1"/>
</dbReference>
<feature type="signal peptide" evidence="2">
    <location>
        <begin position="1"/>
        <end position="18"/>
    </location>
</feature>
<accession>A0A1N6K7E3</accession>
<evidence type="ECO:0000313" key="4">
    <source>
        <dbReference type="EMBL" id="SIO52475.1"/>
    </source>
</evidence>
<dbReference type="OrthoDB" id="192739at2"/>
<proteinExistence type="predicted"/>
<name>A0A1N6K7E3_9BACT</name>